<accession>A0A1G4B5X4</accession>
<name>A0A1G4B5X4_9PEZI</name>
<dbReference type="RefSeq" id="XP_022473973.1">
    <property type="nucleotide sequence ID" value="XM_022619598.1"/>
</dbReference>
<dbReference type="PANTHER" id="PTHR39290">
    <property type="entry name" value="C3H1-TYPE DOMAIN-CONTAINING PROTEIN-RELATED"/>
    <property type="match status" value="1"/>
</dbReference>
<feature type="compositionally biased region" description="Gly residues" evidence="1">
    <location>
        <begin position="117"/>
        <end position="126"/>
    </location>
</feature>
<dbReference type="PANTHER" id="PTHR39290:SF6">
    <property type="entry name" value="S-ADENOSYL-L-METHIONINE-DEPENDENT METHYLTRANSFERASES SUPERFAMILY PROTEIN"/>
    <property type="match status" value="1"/>
</dbReference>
<dbReference type="SUPFAM" id="SSF53335">
    <property type="entry name" value="S-adenosyl-L-methionine-dependent methyltransferases"/>
    <property type="match status" value="1"/>
</dbReference>
<protein>
    <submittedName>
        <fullName evidence="2">Uncharacterized protein</fullName>
    </submittedName>
</protein>
<sequence length="508" mass="55973">MPSAPRPRPRKLGTTANDQGVRTLNPSGPHPTSPPRQTRDCYLDSITNLKPPLTSVNLSSSHLYPPSLTHTHSRRKKLTTNPTSSHQSRTKHHPPKPFRPRPTTTKMPPKAPAKTPSGGGGGGSGSGSKFTYCVGSNPDFTPDEYNKDPARRQRALDLLGKNDLYHAAVVTFNLPERDTYVYHAMTAVRLAEVQRVVSMGGVNGLHDWYLDEEGKPLDPPPQPDIHSYIQIFSPKTATPLALKSHLANAKKSSLRAQIATHLLAHRYIHPSLQAPLNQIPKTKTPSLSLPPNPSLDFWSWSCHSLQWAGPTRHHPLQSHHVLPILMHHFGCATPSHEALFILRHLAAARPIADVGSGNGYWTHMLRLYGCTVHPVDNLQSEWRTTWVPDTIPSDGVSFLNARNGGKDMLLLLVYPVVGGSVAGGTEGSFTRGLVEAYRGDTIAVVGTQNHNGYTGFRDRTMAEYMAQEQPEWVRVVQIPLPSFAGKDEALFVFQRGERAPPRDENVGM</sequence>
<dbReference type="AlphaFoldDB" id="A0A1G4B5X4"/>
<gene>
    <name evidence="2" type="ORF">CORC01_07963</name>
</gene>
<feature type="compositionally biased region" description="Polar residues" evidence="1">
    <location>
        <begin position="14"/>
        <end position="26"/>
    </location>
</feature>
<dbReference type="Proteomes" id="UP000176998">
    <property type="component" value="Unassembled WGS sequence"/>
</dbReference>
<evidence type="ECO:0000256" key="1">
    <source>
        <dbReference type="SAM" id="MobiDB-lite"/>
    </source>
</evidence>
<organism evidence="2 3">
    <name type="scientific">Colletotrichum orchidophilum</name>
    <dbReference type="NCBI Taxonomy" id="1209926"/>
    <lineage>
        <taxon>Eukaryota</taxon>
        <taxon>Fungi</taxon>
        <taxon>Dikarya</taxon>
        <taxon>Ascomycota</taxon>
        <taxon>Pezizomycotina</taxon>
        <taxon>Sordariomycetes</taxon>
        <taxon>Hypocreomycetidae</taxon>
        <taxon>Glomerellales</taxon>
        <taxon>Glomerellaceae</taxon>
        <taxon>Colletotrichum</taxon>
    </lineage>
</organism>
<dbReference type="OrthoDB" id="5411518at2759"/>
<feature type="region of interest" description="Disordered" evidence="1">
    <location>
        <begin position="1"/>
        <end position="130"/>
    </location>
</feature>
<proteinExistence type="predicted"/>
<comment type="caution">
    <text evidence="2">The sequence shown here is derived from an EMBL/GenBank/DDBJ whole genome shotgun (WGS) entry which is preliminary data.</text>
</comment>
<keyword evidence="3" id="KW-1185">Reference proteome</keyword>
<feature type="compositionally biased region" description="Low complexity" evidence="1">
    <location>
        <begin position="101"/>
        <end position="116"/>
    </location>
</feature>
<reference evidence="2 3" key="1">
    <citation type="submission" date="2016-09" db="EMBL/GenBank/DDBJ databases">
        <authorList>
            <person name="Capua I."/>
            <person name="De Benedictis P."/>
            <person name="Joannis T."/>
            <person name="Lombin L.H."/>
            <person name="Cattoli G."/>
        </authorList>
    </citation>
    <scope>NUCLEOTIDE SEQUENCE [LARGE SCALE GENOMIC DNA]</scope>
    <source>
        <strain evidence="2 3">IMI 309357</strain>
    </source>
</reference>
<evidence type="ECO:0000313" key="2">
    <source>
        <dbReference type="EMBL" id="OHE96817.1"/>
    </source>
</evidence>
<dbReference type="InterPro" id="IPR029063">
    <property type="entry name" value="SAM-dependent_MTases_sf"/>
</dbReference>
<dbReference type="EMBL" id="MJBS01000065">
    <property type="protein sequence ID" value="OHE96817.1"/>
    <property type="molecule type" value="Genomic_DNA"/>
</dbReference>
<evidence type="ECO:0000313" key="3">
    <source>
        <dbReference type="Proteomes" id="UP000176998"/>
    </source>
</evidence>
<feature type="compositionally biased region" description="Basic residues" evidence="1">
    <location>
        <begin position="88"/>
        <end position="99"/>
    </location>
</feature>
<dbReference type="GeneID" id="34561108"/>